<dbReference type="RefSeq" id="WP_207626367.1">
    <property type="nucleotide sequence ID" value="NZ_JACKUA010000026.1"/>
</dbReference>
<dbReference type="Proteomes" id="UP000193964">
    <property type="component" value="Unassembled WGS sequence"/>
</dbReference>
<dbReference type="EMBL" id="LQQA01000015">
    <property type="protein sequence ID" value="ORX14811.1"/>
    <property type="molecule type" value="Genomic_DNA"/>
</dbReference>
<dbReference type="PANTHER" id="PTHR43540:SF1">
    <property type="entry name" value="ISOCHORISMATASE HYDROLASE"/>
    <property type="match status" value="1"/>
</dbReference>
<comment type="caution">
    <text evidence="3">The sequence shown here is derived from an EMBL/GenBank/DDBJ whole genome shotgun (WGS) entry which is preliminary data.</text>
</comment>
<gene>
    <name evidence="3" type="ORF">AWC31_27015</name>
</gene>
<dbReference type="InterPro" id="IPR000868">
    <property type="entry name" value="Isochorismatase-like_dom"/>
</dbReference>
<dbReference type="InterPro" id="IPR036380">
    <property type="entry name" value="Isochorismatase-like_sf"/>
</dbReference>
<keyword evidence="1 3" id="KW-0378">Hydrolase</keyword>
<evidence type="ECO:0000313" key="4">
    <source>
        <dbReference type="Proteomes" id="UP000193964"/>
    </source>
</evidence>
<accession>A0A1X2F8N8</accession>
<name>A0A1X2F8N8_9MYCO</name>
<dbReference type="Pfam" id="PF00857">
    <property type="entry name" value="Isochorismatase"/>
    <property type="match status" value="1"/>
</dbReference>
<dbReference type="PANTHER" id="PTHR43540">
    <property type="entry name" value="PEROXYUREIDOACRYLATE/UREIDOACRYLATE AMIDOHYDROLASE-RELATED"/>
    <property type="match status" value="1"/>
</dbReference>
<evidence type="ECO:0000259" key="2">
    <source>
        <dbReference type="Pfam" id="PF00857"/>
    </source>
</evidence>
<organism evidence="3 4">
    <name type="scientific">Mycolicibacterium wolinskyi</name>
    <dbReference type="NCBI Taxonomy" id="59750"/>
    <lineage>
        <taxon>Bacteria</taxon>
        <taxon>Bacillati</taxon>
        <taxon>Actinomycetota</taxon>
        <taxon>Actinomycetes</taxon>
        <taxon>Mycobacteriales</taxon>
        <taxon>Mycobacteriaceae</taxon>
        <taxon>Mycolicibacterium</taxon>
    </lineage>
</organism>
<protein>
    <submittedName>
        <fullName evidence="3">Hydrolase</fullName>
    </submittedName>
</protein>
<evidence type="ECO:0000256" key="1">
    <source>
        <dbReference type="ARBA" id="ARBA00022801"/>
    </source>
</evidence>
<reference evidence="3 4" key="1">
    <citation type="submission" date="2016-01" db="EMBL/GenBank/DDBJ databases">
        <title>The new phylogeny of the genus Mycobacterium.</title>
        <authorList>
            <person name="Tarcisio F."/>
            <person name="Conor M."/>
            <person name="Antonella G."/>
            <person name="Elisabetta G."/>
            <person name="Giulia F.S."/>
            <person name="Sara T."/>
            <person name="Anna F."/>
            <person name="Clotilde B."/>
            <person name="Roberto B."/>
            <person name="Veronica D.S."/>
            <person name="Fabio R."/>
            <person name="Monica P."/>
            <person name="Olivier J."/>
            <person name="Enrico T."/>
            <person name="Nicola S."/>
        </authorList>
    </citation>
    <scope>NUCLEOTIDE SEQUENCE [LARGE SCALE GENOMIC DNA]</scope>
    <source>
        <strain evidence="3 4">ATCC 700010</strain>
    </source>
</reference>
<feature type="domain" description="Isochorismatase-like" evidence="2">
    <location>
        <begin position="42"/>
        <end position="222"/>
    </location>
</feature>
<dbReference type="Gene3D" id="3.40.50.850">
    <property type="entry name" value="Isochorismatase-like"/>
    <property type="match status" value="1"/>
</dbReference>
<dbReference type="AlphaFoldDB" id="A0A1X2F8N8"/>
<sequence>MTRGMDSETKPWEGVIPAEDLASFAREFDKEDRPLSAGTRPAVLVIDMTRAFVDSTYSTGWSETGYPAVDATAELLTAARAAGAPIFFTKAYPEADHQPLPAERGRWKLNAAPAALPEGTPPGDVIADKLAPQPDEIVINKGGKPSGFFGTPLASYLIHAGCDTTIVTGMTTSGCVRATVLDAFQYNFHVIVPHECTADRSQISHKVNLFDMHMKYADVIGVRQTINYLKAL</sequence>
<dbReference type="SUPFAM" id="SSF52499">
    <property type="entry name" value="Isochorismatase-like hydrolases"/>
    <property type="match status" value="1"/>
</dbReference>
<dbReference type="GO" id="GO:0016787">
    <property type="term" value="F:hydrolase activity"/>
    <property type="evidence" value="ECO:0007669"/>
    <property type="project" value="UniProtKB-KW"/>
</dbReference>
<evidence type="ECO:0000313" key="3">
    <source>
        <dbReference type="EMBL" id="ORX14811.1"/>
    </source>
</evidence>
<dbReference type="InterPro" id="IPR050272">
    <property type="entry name" value="Isochorismatase-like_hydrls"/>
</dbReference>
<proteinExistence type="predicted"/>